<evidence type="ECO:0000313" key="2">
    <source>
        <dbReference type="EMBL" id="QHI00857.1"/>
    </source>
</evidence>
<protein>
    <recommendedName>
        <fullName evidence="1">Portal protein</fullName>
    </recommendedName>
</protein>
<reference evidence="2 3" key="1">
    <citation type="journal article" date="2020" name="Viruses">
        <title>Genomic Characterization, Formulation and Efficacy in Planta of a Siphoviridae and Podoviridae Protection Cocktail against the Bacterial Plant Pathogens Pectobacterium spp.</title>
        <authorList>
            <person name="Zaczek-Moczydlowska M.A."/>
            <person name="Young G.K."/>
            <person name="Trudgett J."/>
            <person name="Fleming C.C."/>
            <person name="Campbell K."/>
            <person name="O'Hanlon R."/>
        </authorList>
    </citation>
    <scope>NUCLEOTIDE SEQUENCE [LARGE SCALE GENOMIC DNA]</scope>
</reference>
<dbReference type="NCBIfam" id="TIGR01539">
    <property type="entry name" value="portal_lambda"/>
    <property type="match status" value="1"/>
</dbReference>
<accession>A0A6B9RJV5</accession>
<dbReference type="GO" id="GO:0046718">
    <property type="term" value="P:symbiont entry into host cell"/>
    <property type="evidence" value="ECO:0007669"/>
    <property type="project" value="UniProtKB-KW"/>
</dbReference>
<name>A0A6B9RJV5_9CAUD</name>
<keyword evidence="1" id="KW-0946">Virion</keyword>
<dbReference type="EMBL" id="MN692199">
    <property type="protein sequence ID" value="QHI00857.1"/>
    <property type="molecule type" value="Genomic_DNA"/>
</dbReference>
<keyword evidence="1" id="KW-0238">DNA-binding</keyword>
<comment type="PTM">
    <text evidence="1">Proteolytically cleaved by the viral protease during capsid maturation.</text>
</comment>
<dbReference type="GO" id="GO:0019068">
    <property type="term" value="P:virion assembly"/>
    <property type="evidence" value="ECO:0007669"/>
    <property type="project" value="UniProtKB-UniRule"/>
</dbReference>
<comment type="subcellular location">
    <subcellularLocation>
        <location evidence="1">Virion</location>
    </subcellularLocation>
</comment>
<comment type="subunit">
    <text evidence="1">Homododecamer. Interacts with the terminase complex composed of two small and one large terminase subunits.</text>
</comment>
<keyword evidence="1" id="KW-0231">Viral genome packaging</keyword>
<keyword evidence="1" id="KW-1188">Viral release from host cell</keyword>
<keyword evidence="1" id="KW-0167">Capsid protein</keyword>
<comment type="similarity">
    <text evidence="1">Belongs to the siphoviridae portal protein family.</text>
</comment>
<comment type="function">
    <text evidence="1">Forms the portal vertex of the capsid. This portal plays critical roles in head assembly, genome packaging, neck/tail attachment, and genome ejection. The portal protein multimerizes as a single ring-shaped homododecamer arranged around a central channel. Binds to the terminase subunits to form the packaging machine.</text>
</comment>
<sequence>MRVLWRLRRNDAERASGVLVLMKKLNANIQPVQEKALGGGLEGAERTARETALWNPSMRSADALINPVKDMADNRARDIVQNDGYALGAVAIHRDSIVGAQYRLNAQPNSRVLGAPDGWSEEFQKVVEARFNLVADSPENWFDAQRMGTLTDLIRLAIGGMVMSGEVLASVEWIKDEPRRPFSTAIQMIAPARLTNPDGVSDSKILRRGVECDKRGRPIAYHIRNSHPGELYWDTDMYTWQRVPAETVWGRRQMIHIIERLMPDQHRGVADMVSTLKQMRMTKSFQDVVLQNAVVNASYAAAVESELPSELIWKTLGAAGPNDPKDPIRQMLGTYLESLTAYAGAGNNIAIDGAKIPHLFPGTKLNLKPIGTPGGVGTGFEESLLRHIASSLGLSYEQFSRDYSKTNYSSARASMGETWKYMQSRKKVVADRLASHIYSLWLEEEIAAGEVPLPRGARKDTFFYKPMFKDAISQCSWIGASRGQIDELKETQAALLRINAGFSTREKEIARLGEDWREVFEQLSREKKLADENGLTFAIDAQKPGANMAQQTLTANNTEDAANE</sequence>
<feature type="chain" id="PRO_5026403296" description="Portal protein" evidence="1">
    <location>
        <begin position="1"/>
        <end position="564"/>
    </location>
</feature>
<keyword evidence="1" id="KW-1160">Virus entry into host cell</keyword>
<dbReference type="GO" id="GO:0005198">
    <property type="term" value="F:structural molecule activity"/>
    <property type="evidence" value="ECO:0007669"/>
    <property type="project" value="UniProtKB-UniRule"/>
</dbReference>
<dbReference type="InterPro" id="IPR006429">
    <property type="entry name" value="Phage_lambda_portal"/>
</dbReference>
<keyword evidence="1" id="KW-1171">Viral genome ejection through host cell envelope</keyword>
<evidence type="ECO:0000256" key="1">
    <source>
        <dbReference type="HAMAP-Rule" id="MF_04135"/>
    </source>
</evidence>
<evidence type="ECO:0000313" key="3">
    <source>
        <dbReference type="Proteomes" id="UP000465092"/>
    </source>
</evidence>
<dbReference type="Pfam" id="PF05136">
    <property type="entry name" value="Phage_portal_2"/>
    <property type="match status" value="1"/>
</dbReference>
<dbReference type="GO" id="GO:0046798">
    <property type="term" value="C:viral portal complex"/>
    <property type="evidence" value="ECO:0007669"/>
    <property type="project" value="UniProtKB-UniRule"/>
</dbReference>
<gene>
    <name evidence="2" type="ORF">MA12_gp30</name>
</gene>
<dbReference type="GO" id="GO:0003677">
    <property type="term" value="F:DNA binding"/>
    <property type="evidence" value="ECO:0007669"/>
    <property type="project" value="UniProtKB-KW"/>
</dbReference>
<keyword evidence="1" id="KW-0118">Viral capsid assembly</keyword>
<keyword evidence="1" id="KW-1162">Viral penetration into host cytoplasm</keyword>
<keyword evidence="3" id="KW-1185">Reference proteome</keyword>
<proteinExistence type="inferred from homology"/>
<dbReference type="Proteomes" id="UP000465092">
    <property type="component" value="Segment"/>
</dbReference>
<organism evidence="2 3">
    <name type="scientific">Pectobacterium phage MA12</name>
    <dbReference type="NCBI Taxonomy" id="2686474"/>
    <lineage>
        <taxon>Viruses</taxon>
        <taxon>Duplodnaviria</taxon>
        <taxon>Heunggongvirae</taxon>
        <taxon>Uroviricota</taxon>
        <taxon>Caudoviricetes</taxon>
        <taxon>Casjensviridae</taxon>
        <taxon>Newforgelanevirus</taxon>
        <taxon>Newforgelanevirus MA12</taxon>
    </lineage>
</organism>
<dbReference type="HAMAP" id="MF_04135">
    <property type="entry name" value="PORTAL_LAMBDA"/>
    <property type="match status" value="1"/>
</dbReference>